<dbReference type="Proteomes" id="UP000824533">
    <property type="component" value="Linkage Group LG01"/>
</dbReference>
<dbReference type="EMBL" id="CM034387">
    <property type="protein sequence ID" value="KAJ0183675.1"/>
    <property type="molecule type" value="Genomic_DNA"/>
</dbReference>
<reference evidence="1 2" key="1">
    <citation type="journal article" date="2021" name="Front. Genet.">
        <title>Chromosome-Level Genome Assembly Reveals Significant Gene Expansion in the Toll and IMD Signaling Pathways of Dendrolimus kikuchii.</title>
        <authorList>
            <person name="Zhou J."/>
            <person name="Wu P."/>
            <person name="Xiong Z."/>
            <person name="Liu N."/>
            <person name="Zhao N."/>
            <person name="Ji M."/>
            <person name="Qiu Y."/>
            <person name="Yang B."/>
        </authorList>
    </citation>
    <scope>NUCLEOTIDE SEQUENCE [LARGE SCALE GENOMIC DNA]</scope>
    <source>
        <strain evidence="1">Ann1</strain>
    </source>
</reference>
<gene>
    <name evidence="1" type="ORF">K1T71_000098</name>
</gene>
<accession>A0ACC1DIE7</accession>
<organism evidence="1 2">
    <name type="scientific">Dendrolimus kikuchii</name>
    <dbReference type="NCBI Taxonomy" id="765133"/>
    <lineage>
        <taxon>Eukaryota</taxon>
        <taxon>Metazoa</taxon>
        <taxon>Ecdysozoa</taxon>
        <taxon>Arthropoda</taxon>
        <taxon>Hexapoda</taxon>
        <taxon>Insecta</taxon>
        <taxon>Pterygota</taxon>
        <taxon>Neoptera</taxon>
        <taxon>Endopterygota</taxon>
        <taxon>Lepidoptera</taxon>
        <taxon>Glossata</taxon>
        <taxon>Ditrysia</taxon>
        <taxon>Bombycoidea</taxon>
        <taxon>Lasiocampidae</taxon>
        <taxon>Dendrolimus</taxon>
    </lineage>
</organism>
<protein>
    <submittedName>
        <fullName evidence="1">Uncharacterized protein</fullName>
    </submittedName>
</protein>
<sequence length="66" mass="7458">MSTWRMAGLNYVNYSNIAAKVLRKSLKSNLKDEAGKRDQSFIKFSYWANGEILAAGQKPTSDKEKT</sequence>
<keyword evidence="2" id="KW-1185">Reference proteome</keyword>
<name>A0ACC1DIE7_9NEOP</name>
<proteinExistence type="predicted"/>
<evidence type="ECO:0000313" key="1">
    <source>
        <dbReference type="EMBL" id="KAJ0183675.1"/>
    </source>
</evidence>
<comment type="caution">
    <text evidence="1">The sequence shown here is derived from an EMBL/GenBank/DDBJ whole genome shotgun (WGS) entry which is preliminary data.</text>
</comment>
<evidence type="ECO:0000313" key="2">
    <source>
        <dbReference type="Proteomes" id="UP000824533"/>
    </source>
</evidence>